<dbReference type="Pfam" id="PF01047">
    <property type="entry name" value="MarR"/>
    <property type="match status" value="1"/>
</dbReference>
<evidence type="ECO:0000259" key="1">
    <source>
        <dbReference type="PROSITE" id="PS50995"/>
    </source>
</evidence>
<dbReference type="KEGG" id="goq:ACH46_14620"/>
<evidence type="ECO:0000313" key="3">
    <source>
        <dbReference type="Proteomes" id="UP000063789"/>
    </source>
</evidence>
<dbReference type="EMBL" id="CP011853">
    <property type="protein sequence ID" value="ALG85480.1"/>
    <property type="molecule type" value="Genomic_DNA"/>
</dbReference>
<dbReference type="STRING" id="1136941.ACH46_14620"/>
<dbReference type="Gene3D" id="1.10.10.10">
    <property type="entry name" value="Winged helix-like DNA-binding domain superfamily/Winged helix DNA-binding domain"/>
    <property type="match status" value="1"/>
</dbReference>
<dbReference type="InterPro" id="IPR036388">
    <property type="entry name" value="WH-like_DNA-bd_sf"/>
</dbReference>
<sequence length="164" mass="17351">MSLGAADSTSRDAVHPTEVLAFETATRDLVGVALRSVEGMDVSLPQFRLLLTLHESGPSTSTACAAALGVVGSSITRLADRLDASGHLVRGTDPDNRSVVMLELTDAGRAVVVRATEHRRRVLRAALADLDPEVRAACAAALRQVHAALDAESSDEVLRRHLPL</sequence>
<dbReference type="RefSeq" id="WP_062393567.1">
    <property type="nucleotide sequence ID" value="NZ_CP011853.1"/>
</dbReference>
<dbReference type="PATRIC" id="fig|1136941.3.peg.2987"/>
<dbReference type="GO" id="GO:0003700">
    <property type="term" value="F:DNA-binding transcription factor activity"/>
    <property type="evidence" value="ECO:0007669"/>
    <property type="project" value="InterPro"/>
</dbReference>
<name>A0A0N9N4V1_9ACTN</name>
<dbReference type="SUPFAM" id="SSF46785">
    <property type="entry name" value="Winged helix' DNA-binding domain"/>
    <property type="match status" value="1"/>
</dbReference>
<dbReference type="OrthoDB" id="162531at2"/>
<proteinExistence type="predicted"/>
<reference evidence="2 3" key="2">
    <citation type="journal article" date="2017" name="Int. J. Syst. Evol. Microbiol.">
        <title>Gordonia phthalatica sp. nov., a di-n-butyl phthalate-degrading bacterium isolated from activated sludge.</title>
        <authorList>
            <person name="Jin D."/>
            <person name="Kong X."/>
            <person name="Jia M."/>
            <person name="Yu X."/>
            <person name="Wang X."/>
            <person name="Zhuang X."/>
            <person name="Deng Y."/>
            <person name="Bai Z."/>
        </authorList>
    </citation>
    <scope>NUCLEOTIDE SEQUENCE [LARGE SCALE GENOMIC DNA]</scope>
    <source>
        <strain evidence="2 3">QH-11</strain>
    </source>
</reference>
<feature type="domain" description="HTH marR-type" evidence="1">
    <location>
        <begin position="1"/>
        <end position="147"/>
    </location>
</feature>
<dbReference type="InterPro" id="IPR000835">
    <property type="entry name" value="HTH_MarR-typ"/>
</dbReference>
<dbReference type="PANTHER" id="PTHR33164:SF57">
    <property type="entry name" value="MARR-FAMILY TRANSCRIPTIONAL REGULATOR"/>
    <property type="match status" value="1"/>
</dbReference>
<dbReference type="Proteomes" id="UP000063789">
    <property type="component" value="Chromosome"/>
</dbReference>
<keyword evidence="3" id="KW-1185">Reference proteome</keyword>
<reference evidence="3" key="1">
    <citation type="submission" date="2015-06" db="EMBL/GenBank/DDBJ databases">
        <title>Complete genome sequence and metabolic analysis of phthalate degradation pathway in Gordonia sp. QH-11.</title>
        <authorList>
            <person name="Jin D."/>
            <person name="Kong X."/>
            <person name="Bai Z."/>
        </authorList>
    </citation>
    <scope>NUCLEOTIDE SEQUENCE [LARGE SCALE GENOMIC DNA]</scope>
    <source>
        <strain evidence="3">QH-11</strain>
    </source>
</reference>
<gene>
    <name evidence="2" type="ORF">ACH46_14620</name>
</gene>
<dbReference type="InterPro" id="IPR039422">
    <property type="entry name" value="MarR/SlyA-like"/>
</dbReference>
<dbReference type="InterPro" id="IPR036390">
    <property type="entry name" value="WH_DNA-bd_sf"/>
</dbReference>
<organism evidence="2 3">
    <name type="scientific">Gordonia phthalatica</name>
    <dbReference type="NCBI Taxonomy" id="1136941"/>
    <lineage>
        <taxon>Bacteria</taxon>
        <taxon>Bacillati</taxon>
        <taxon>Actinomycetota</taxon>
        <taxon>Actinomycetes</taxon>
        <taxon>Mycobacteriales</taxon>
        <taxon>Gordoniaceae</taxon>
        <taxon>Gordonia</taxon>
    </lineage>
</organism>
<evidence type="ECO:0000313" key="2">
    <source>
        <dbReference type="EMBL" id="ALG85480.1"/>
    </source>
</evidence>
<dbReference type="PROSITE" id="PS50995">
    <property type="entry name" value="HTH_MARR_2"/>
    <property type="match status" value="1"/>
</dbReference>
<dbReference type="GO" id="GO:0006950">
    <property type="term" value="P:response to stress"/>
    <property type="evidence" value="ECO:0007669"/>
    <property type="project" value="TreeGrafter"/>
</dbReference>
<dbReference type="SMART" id="SM00347">
    <property type="entry name" value="HTH_MARR"/>
    <property type="match status" value="1"/>
</dbReference>
<accession>A0A0N9N4V1</accession>
<protein>
    <submittedName>
        <fullName evidence="2">MarR family transcriptional regulator</fullName>
    </submittedName>
</protein>
<dbReference type="PANTHER" id="PTHR33164">
    <property type="entry name" value="TRANSCRIPTIONAL REGULATOR, MARR FAMILY"/>
    <property type="match status" value="1"/>
</dbReference>
<dbReference type="AlphaFoldDB" id="A0A0N9N4V1"/>